<proteinExistence type="inferred from homology"/>
<dbReference type="InterPro" id="IPR007627">
    <property type="entry name" value="RNA_pol_sigma70_r2"/>
</dbReference>
<sequence length="483" mass="54759">MNGVTKSFWEATYKQNIAKLIGVCYRYTYNRQIAEDLAHDAFLVAIDKSSSFENKGSFDAWLRRIVINVALQYLREQKKQKHQEDRIAYDTTSIDYQDENQVNEENTFSKAELLEAIERLPEHHKLVFNLYVFDNFTHAQIGAELGISEGTSKSHLARARKKIRQILNEKVNENKKRTRLFLLFLLPDKLYKIDHLFARQLNYFEIQPQKLFPFHTIDFSEISTLKSKPSAIFSEAYLKIDIAAVAIVMNVAAVLFLRFNSYKEIKSPVEVVRSTVVPGKLVELNSEKNTDKKFSTIDPITATISNTGIISSERTNNSETMKTINTLGALLLTSSTLAFDTTSLLSNYQLPTQLKNQKITERNIAETTGPIELIKSNAGIDSPGTSGTFYASELFWSAATNELYFKGRDVKINFNSNKFTGSGTFSFLNKISYLVINGTPVTLNETIKLSDKKYNLVKLTQEETVKKYGDKGNFGAVEITLAE</sequence>
<dbReference type="Pfam" id="PF04542">
    <property type="entry name" value="Sigma70_r2"/>
    <property type="match status" value="1"/>
</dbReference>
<keyword evidence="8" id="KW-1185">Reference proteome</keyword>
<dbReference type="PANTHER" id="PTHR43133">
    <property type="entry name" value="RNA POLYMERASE ECF-TYPE SIGMA FACTO"/>
    <property type="match status" value="1"/>
</dbReference>
<comment type="caution">
    <text evidence="7">The sequence shown here is derived from an EMBL/GenBank/DDBJ whole genome shotgun (WGS) entry which is preliminary data.</text>
</comment>
<evidence type="ECO:0000256" key="4">
    <source>
        <dbReference type="ARBA" id="ARBA00023163"/>
    </source>
</evidence>
<dbReference type="SUPFAM" id="SSF88659">
    <property type="entry name" value="Sigma3 and sigma4 domains of RNA polymerase sigma factors"/>
    <property type="match status" value="1"/>
</dbReference>
<organism evidence="7 8">
    <name type="scientific">Spirosoma arboris</name>
    <dbReference type="NCBI Taxonomy" id="2682092"/>
    <lineage>
        <taxon>Bacteria</taxon>
        <taxon>Pseudomonadati</taxon>
        <taxon>Bacteroidota</taxon>
        <taxon>Cytophagia</taxon>
        <taxon>Cytophagales</taxon>
        <taxon>Cytophagaceae</taxon>
        <taxon>Spirosoma</taxon>
    </lineage>
</organism>
<evidence type="ECO:0000259" key="5">
    <source>
        <dbReference type="Pfam" id="PF04542"/>
    </source>
</evidence>
<dbReference type="InterPro" id="IPR013325">
    <property type="entry name" value="RNA_pol_sigma_r2"/>
</dbReference>
<feature type="domain" description="RNA polymerase sigma-70 region 2" evidence="5">
    <location>
        <begin position="13"/>
        <end position="79"/>
    </location>
</feature>
<evidence type="ECO:0000256" key="3">
    <source>
        <dbReference type="ARBA" id="ARBA00023082"/>
    </source>
</evidence>
<protein>
    <submittedName>
        <fullName evidence="7">Sigma-70 family RNA polymerase sigma factor</fullName>
    </submittedName>
</protein>
<gene>
    <name evidence="7" type="ORF">GO755_37285</name>
</gene>
<dbReference type="InterPro" id="IPR014284">
    <property type="entry name" value="RNA_pol_sigma-70_dom"/>
</dbReference>
<keyword evidence="3" id="KW-0731">Sigma factor</keyword>
<evidence type="ECO:0000256" key="1">
    <source>
        <dbReference type="ARBA" id="ARBA00010641"/>
    </source>
</evidence>
<dbReference type="Proteomes" id="UP000436006">
    <property type="component" value="Unassembled WGS sequence"/>
</dbReference>
<dbReference type="InterPro" id="IPR039425">
    <property type="entry name" value="RNA_pol_sigma-70-like"/>
</dbReference>
<dbReference type="GO" id="GO:0003677">
    <property type="term" value="F:DNA binding"/>
    <property type="evidence" value="ECO:0007669"/>
    <property type="project" value="InterPro"/>
</dbReference>
<keyword evidence="4" id="KW-0804">Transcription</keyword>
<evidence type="ECO:0000256" key="2">
    <source>
        <dbReference type="ARBA" id="ARBA00023015"/>
    </source>
</evidence>
<dbReference type="Pfam" id="PF08281">
    <property type="entry name" value="Sigma70_r4_2"/>
    <property type="match status" value="1"/>
</dbReference>
<feature type="domain" description="RNA polymerase sigma factor 70 region 4 type 2" evidence="6">
    <location>
        <begin position="112"/>
        <end position="163"/>
    </location>
</feature>
<dbReference type="GO" id="GO:0006352">
    <property type="term" value="P:DNA-templated transcription initiation"/>
    <property type="evidence" value="ECO:0007669"/>
    <property type="project" value="InterPro"/>
</dbReference>
<dbReference type="EMBL" id="WPIN01000026">
    <property type="protein sequence ID" value="MVM35729.1"/>
    <property type="molecule type" value="Genomic_DNA"/>
</dbReference>
<dbReference type="Gene3D" id="1.10.1740.10">
    <property type="match status" value="1"/>
</dbReference>
<dbReference type="NCBIfam" id="TIGR02937">
    <property type="entry name" value="sigma70-ECF"/>
    <property type="match status" value="1"/>
</dbReference>
<evidence type="ECO:0000259" key="6">
    <source>
        <dbReference type="Pfam" id="PF08281"/>
    </source>
</evidence>
<dbReference type="InterPro" id="IPR013249">
    <property type="entry name" value="RNA_pol_sigma70_r4_t2"/>
</dbReference>
<dbReference type="Gene3D" id="1.10.10.10">
    <property type="entry name" value="Winged helix-like DNA-binding domain superfamily/Winged helix DNA-binding domain"/>
    <property type="match status" value="1"/>
</dbReference>
<dbReference type="CDD" id="cd06171">
    <property type="entry name" value="Sigma70_r4"/>
    <property type="match status" value="1"/>
</dbReference>
<dbReference type="InterPro" id="IPR013324">
    <property type="entry name" value="RNA_pol_sigma_r3/r4-like"/>
</dbReference>
<dbReference type="GO" id="GO:0016987">
    <property type="term" value="F:sigma factor activity"/>
    <property type="evidence" value="ECO:0007669"/>
    <property type="project" value="UniProtKB-KW"/>
</dbReference>
<reference evidence="7 8" key="1">
    <citation type="submission" date="2019-12" db="EMBL/GenBank/DDBJ databases">
        <title>Spirosoma sp. HMF4905 genome sequencing and assembly.</title>
        <authorList>
            <person name="Kang H."/>
            <person name="Cha I."/>
            <person name="Kim H."/>
            <person name="Joh K."/>
        </authorList>
    </citation>
    <scope>NUCLEOTIDE SEQUENCE [LARGE SCALE GENOMIC DNA]</scope>
    <source>
        <strain evidence="7 8">HMF4905</strain>
    </source>
</reference>
<dbReference type="InterPro" id="IPR036388">
    <property type="entry name" value="WH-like_DNA-bd_sf"/>
</dbReference>
<evidence type="ECO:0000313" key="8">
    <source>
        <dbReference type="Proteomes" id="UP000436006"/>
    </source>
</evidence>
<name>A0A7K1SPK6_9BACT</name>
<dbReference type="SUPFAM" id="SSF88946">
    <property type="entry name" value="Sigma2 domain of RNA polymerase sigma factors"/>
    <property type="match status" value="1"/>
</dbReference>
<evidence type="ECO:0000313" key="7">
    <source>
        <dbReference type="EMBL" id="MVM35729.1"/>
    </source>
</evidence>
<keyword evidence="2" id="KW-0805">Transcription regulation</keyword>
<dbReference type="PANTHER" id="PTHR43133:SF46">
    <property type="entry name" value="RNA POLYMERASE SIGMA-70 FACTOR ECF SUBFAMILY"/>
    <property type="match status" value="1"/>
</dbReference>
<comment type="similarity">
    <text evidence="1">Belongs to the sigma-70 factor family. ECF subfamily.</text>
</comment>
<dbReference type="RefSeq" id="WP_157590533.1">
    <property type="nucleotide sequence ID" value="NZ_WPIN01000026.1"/>
</dbReference>
<dbReference type="AlphaFoldDB" id="A0A7K1SPK6"/>
<accession>A0A7K1SPK6</accession>